<dbReference type="RefSeq" id="XP_043131633.1">
    <property type="nucleotide sequence ID" value="XM_043280109.1"/>
</dbReference>
<gene>
    <name evidence="2" type="ORF">ACHE_10513S</name>
</gene>
<dbReference type="PANTHER" id="PTHR12390:SF0">
    <property type="entry name" value="UROPORPHYRINOGEN-III SYNTHASE"/>
    <property type="match status" value="1"/>
</dbReference>
<dbReference type="FunFam" id="3.40.50.10090:FF:000011">
    <property type="entry name" value="Uroporphyrinogen-III synthase (UroS), putative"/>
    <property type="match status" value="1"/>
</dbReference>
<keyword evidence="3" id="KW-1185">Reference proteome</keyword>
<dbReference type="EMBL" id="AP024416">
    <property type="protein sequence ID" value="BCR83111.1"/>
    <property type="molecule type" value="Genomic_DNA"/>
</dbReference>
<name>A0A7R7VEB2_ASPCH</name>
<dbReference type="Gene3D" id="3.40.50.10090">
    <property type="match status" value="2"/>
</dbReference>
<reference evidence="2" key="2">
    <citation type="submission" date="2021-02" db="EMBL/GenBank/DDBJ databases">
        <title>Aspergillus chevalieri M1 genome sequence.</title>
        <authorList>
            <person name="Kadooka C."/>
            <person name="Mori K."/>
            <person name="Futagami T."/>
        </authorList>
    </citation>
    <scope>NUCLEOTIDE SEQUENCE</scope>
    <source>
        <strain evidence="2">M1</strain>
    </source>
</reference>
<dbReference type="GO" id="GO:0006782">
    <property type="term" value="P:protoporphyrinogen IX biosynthetic process"/>
    <property type="evidence" value="ECO:0007669"/>
    <property type="project" value="UniProtKB-UniPathway"/>
</dbReference>
<dbReference type="GO" id="GO:0004852">
    <property type="term" value="F:uroporphyrinogen-III synthase activity"/>
    <property type="evidence" value="ECO:0007669"/>
    <property type="project" value="InterPro"/>
</dbReference>
<dbReference type="InterPro" id="IPR039793">
    <property type="entry name" value="UROS/Hem4"/>
</dbReference>
<organism evidence="2 3">
    <name type="scientific">Aspergillus chevalieri</name>
    <name type="common">Eurotium chevalieri</name>
    <dbReference type="NCBI Taxonomy" id="182096"/>
    <lineage>
        <taxon>Eukaryota</taxon>
        <taxon>Fungi</taxon>
        <taxon>Dikarya</taxon>
        <taxon>Ascomycota</taxon>
        <taxon>Pezizomycotina</taxon>
        <taxon>Eurotiomycetes</taxon>
        <taxon>Eurotiomycetidae</taxon>
        <taxon>Eurotiales</taxon>
        <taxon>Aspergillaceae</taxon>
        <taxon>Aspergillus</taxon>
        <taxon>Aspergillus subgen. Aspergillus</taxon>
    </lineage>
</organism>
<accession>A0A7R7VEB2</accession>
<dbReference type="KEGG" id="ache:ACHE_10513S"/>
<dbReference type="GeneID" id="66977470"/>
<dbReference type="GO" id="GO:0006780">
    <property type="term" value="P:uroporphyrinogen III biosynthetic process"/>
    <property type="evidence" value="ECO:0007669"/>
    <property type="project" value="InterPro"/>
</dbReference>
<dbReference type="AlphaFoldDB" id="A0A7R7VEB2"/>
<dbReference type="Proteomes" id="UP000637239">
    <property type="component" value="Chromosome 1"/>
</dbReference>
<evidence type="ECO:0000259" key="1">
    <source>
        <dbReference type="Pfam" id="PF02602"/>
    </source>
</evidence>
<dbReference type="InterPro" id="IPR036108">
    <property type="entry name" value="4pyrrol_syn_uPrphyn_synt_sf"/>
</dbReference>
<feature type="domain" description="Tetrapyrrole biosynthesis uroporphyrinogen III synthase" evidence="1">
    <location>
        <begin position="19"/>
        <end position="299"/>
    </location>
</feature>
<dbReference type="UniPathway" id="UPA00251">
    <property type="reaction ID" value="UER00320"/>
</dbReference>
<dbReference type="Pfam" id="PF02602">
    <property type="entry name" value="HEM4"/>
    <property type="match status" value="1"/>
</dbReference>
<evidence type="ECO:0000313" key="2">
    <source>
        <dbReference type="EMBL" id="BCR83111.1"/>
    </source>
</evidence>
<reference evidence="2" key="1">
    <citation type="submission" date="2021-01" db="EMBL/GenBank/DDBJ databases">
        <authorList>
            <consortium name="Aspergillus chevalieri M1 genome sequencing consortium"/>
            <person name="Kazuki M."/>
            <person name="Futagami T."/>
        </authorList>
    </citation>
    <scope>NUCLEOTIDE SEQUENCE</scope>
    <source>
        <strain evidence="2">M1</strain>
    </source>
</reference>
<dbReference type="SUPFAM" id="SSF69618">
    <property type="entry name" value="HemD-like"/>
    <property type="match status" value="1"/>
</dbReference>
<dbReference type="InterPro" id="IPR003754">
    <property type="entry name" value="4pyrrol_synth_uPrphyn_synth"/>
</dbReference>
<proteinExistence type="predicted"/>
<dbReference type="PANTHER" id="PTHR12390">
    <property type="entry name" value="UROPORPHYRINOGEN III SYNTHASE"/>
    <property type="match status" value="1"/>
</dbReference>
<protein>
    <recommendedName>
        <fullName evidence="1">Tetrapyrrole biosynthesis uroporphyrinogen III synthase domain-containing protein</fullName>
    </recommendedName>
</protein>
<dbReference type="GO" id="GO:0005829">
    <property type="term" value="C:cytosol"/>
    <property type="evidence" value="ECO:0007669"/>
    <property type="project" value="TreeGrafter"/>
</dbReference>
<sequence length="314" mass="34690">MTHKTPILLLKTKSTPSDAYDEYFTDKNYNPLFIPVLSHQFHAANLAHIRDLFNTGALKHDDTERKYGGLIFTSQRAVEGFTRMIEEDADEQIASDSSKSLPLYTVGPATSRSLSSLVTSHLPHATIHGTDTGNGENLALFILEHYNNLAGNKNGRGEKLPLLFLVGEQRRDIIPKTLMSGKLPEGERIGVEEVVVYETCVMESFEDDFTKVIDSYKSEDNDGGGEKVMWVVIFSPAGCDAMLRVLGLDSSSNDNGDGVLVAPGKRVFVATIGPTTRDHLRLKYGFKPHVCAEKPSQEGVGGEIERFMERRNGK</sequence>
<evidence type="ECO:0000313" key="3">
    <source>
        <dbReference type="Proteomes" id="UP000637239"/>
    </source>
</evidence>
<dbReference type="CDD" id="cd06578">
    <property type="entry name" value="HemD"/>
    <property type="match status" value="1"/>
</dbReference>